<dbReference type="CDD" id="cd00473">
    <property type="entry name" value="bS6"/>
    <property type="match status" value="1"/>
</dbReference>
<dbReference type="GO" id="GO:0005840">
    <property type="term" value="C:ribosome"/>
    <property type="evidence" value="ECO:0007669"/>
    <property type="project" value="UniProtKB-KW"/>
</dbReference>
<keyword evidence="3" id="KW-0699">rRNA-binding</keyword>
<comment type="similarity">
    <text evidence="1 3">Belongs to the bacterial ribosomal protein bS6 family.</text>
</comment>
<dbReference type="InterPro" id="IPR014717">
    <property type="entry name" value="Transl_elong_EF1B/ribsomal_bS6"/>
</dbReference>
<evidence type="ECO:0000256" key="1">
    <source>
        <dbReference type="ARBA" id="ARBA00009512"/>
    </source>
</evidence>
<dbReference type="GO" id="GO:1990904">
    <property type="term" value="C:ribonucleoprotein complex"/>
    <property type="evidence" value="ECO:0007669"/>
    <property type="project" value="UniProtKB-KW"/>
</dbReference>
<keyword evidence="3" id="KW-0689">Ribosomal protein</keyword>
<dbReference type="Gene3D" id="3.30.70.60">
    <property type="match status" value="1"/>
</dbReference>
<dbReference type="AlphaFoldDB" id="A0A1F8GTC6"/>
<dbReference type="EMBL" id="MGKO01000002">
    <property type="protein sequence ID" value="OGN28230.1"/>
    <property type="molecule type" value="Genomic_DNA"/>
</dbReference>
<comment type="caution">
    <text evidence="5">The sequence shown here is derived from an EMBL/GenBank/DDBJ whole genome shotgun (WGS) entry which is preliminary data.</text>
</comment>
<protein>
    <recommendedName>
        <fullName evidence="2 3">Small ribosomal subunit protein bS6</fullName>
    </recommendedName>
</protein>
<keyword evidence="3" id="KW-0694">RNA-binding</keyword>
<comment type="function">
    <text evidence="3">Binds together with bS18 to 16S ribosomal RNA.</text>
</comment>
<evidence type="ECO:0000313" key="5">
    <source>
        <dbReference type="EMBL" id="OGN28230.1"/>
    </source>
</evidence>
<dbReference type="GO" id="GO:0006412">
    <property type="term" value="P:translation"/>
    <property type="evidence" value="ECO:0007669"/>
    <property type="project" value="UniProtKB-UniRule"/>
</dbReference>
<gene>
    <name evidence="3" type="primary">rpsF</name>
    <name evidence="5" type="ORF">A2941_02295</name>
</gene>
<dbReference type="HAMAP" id="MF_00360">
    <property type="entry name" value="Ribosomal_bS6"/>
    <property type="match status" value="1"/>
</dbReference>
<sequence>MLETKRNYELGFHINLNMEESRIAAISNELKEKLAQGQGSVTFAREPERTRLSYPIKNNANAFFGYIQFNMENTEGLAGVQEYIKLNNDILRSLIVRMPSDAEKSQAILRQAKARERIERSKAAAPKTAPAPVQNENLDKELEEIIEKL</sequence>
<dbReference type="GO" id="GO:0003735">
    <property type="term" value="F:structural constituent of ribosome"/>
    <property type="evidence" value="ECO:0007669"/>
    <property type="project" value="InterPro"/>
</dbReference>
<accession>A0A1F8GTC6</accession>
<evidence type="ECO:0000256" key="2">
    <source>
        <dbReference type="ARBA" id="ARBA00035294"/>
    </source>
</evidence>
<evidence type="ECO:0000256" key="3">
    <source>
        <dbReference type="HAMAP-Rule" id="MF_00360"/>
    </source>
</evidence>
<organism evidence="5 6">
    <name type="scientific">Candidatus Yanofskybacteria bacterium RIFCSPLOWO2_01_FULL_49_17</name>
    <dbReference type="NCBI Taxonomy" id="1802700"/>
    <lineage>
        <taxon>Bacteria</taxon>
        <taxon>Candidatus Yanofskyibacteriota</taxon>
    </lineage>
</organism>
<name>A0A1F8GTC6_9BACT</name>
<reference evidence="5 6" key="1">
    <citation type="journal article" date="2016" name="Nat. Commun.">
        <title>Thousands of microbial genomes shed light on interconnected biogeochemical processes in an aquifer system.</title>
        <authorList>
            <person name="Anantharaman K."/>
            <person name="Brown C.T."/>
            <person name="Hug L.A."/>
            <person name="Sharon I."/>
            <person name="Castelle C.J."/>
            <person name="Probst A.J."/>
            <person name="Thomas B.C."/>
            <person name="Singh A."/>
            <person name="Wilkins M.J."/>
            <person name="Karaoz U."/>
            <person name="Brodie E.L."/>
            <person name="Williams K.H."/>
            <person name="Hubbard S.S."/>
            <person name="Banfield J.F."/>
        </authorList>
    </citation>
    <scope>NUCLEOTIDE SEQUENCE [LARGE SCALE GENOMIC DNA]</scope>
</reference>
<dbReference type="InterPro" id="IPR020814">
    <property type="entry name" value="Ribosomal_S6_plastid/chlpt"/>
</dbReference>
<dbReference type="Pfam" id="PF01250">
    <property type="entry name" value="Ribosomal_S6"/>
    <property type="match status" value="1"/>
</dbReference>
<dbReference type="InterPro" id="IPR000529">
    <property type="entry name" value="Ribosomal_bS6"/>
</dbReference>
<dbReference type="GO" id="GO:0019843">
    <property type="term" value="F:rRNA binding"/>
    <property type="evidence" value="ECO:0007669"/>
    <property type="project" value="UniProtKB-UniRule"/>
</dbReference>
<evidence type="ECO:0000256" key="4">
    <source>
        <dbReference type="SAM" id="MobiDB-lite"/>
    </source>
</evidence>
<keyword evidence="3" id="KW-0687">Ribonucleoprotein</keyword>
<dbReference type="InterPro" id="IPR035980">
    <property type="entry name" value="Ribosomal_bS6_sf"/>
</dbReference>
<dbReference type="SUPFAM" id="SSF54995">
    <property type="entry name" value="Ribosomal protein S6"/>
    <property type="match status" value="1"/>
</dbReference>
<proteinExistence type="inferred from homology"/>
<dbReference type="Proteomes" id="UP000178444">
    <property type="component" value="Unassembled WGS sequence"/>
</dbReference>
<feature type="region of interest" description="Disordered" evidence="4">
    <location>
        <begin position="119"/>
        <end position="138"/>
    </location>
</feature>
<feature type="compositionally biased region" description="Low complexity" evidence="4">
    <location>
        <begin position="123"/>
        <end position="136"/>
    </location>
</feature>
<evidence type="ECO:0000313" key="6">
    <source>
        <dbReference type="Proteomes" id="UP000178444"/>
    </source>
</evidence>